<dbReference type="PANTHER" id="PTHR30532:SF21">
    <property type="entry name" value="SIDEROPHORE-BINDING LIPOPROTEIN YFIY-RELATED"/>
    <property type="match status" value="1"/>
</dbReference>
<dbReference type="CDD" id="cd01146">
    <property type="entry name" value="FhuD"/>
    <property type="match status" value="1"/>
</dbReference>
<dbReference type="PROSITE" id="PS50983">
    <property type="entry name" value="FE_B12_PBP"/>
    <property type="match status" value="1"/>
</dbReference>
<feature type="chain" id="PRO_5032859574" evidence="5">
    <location>
        <begin position="23"/>
        <end position="324"/>
    </location>
</feature>
<evidence type="ECO:0000256" key="4">
    <source>
        <dbReference type="ARBA" id="ARBA00022729"/>
    </source>
</evidence>
<dbReference type="Gene3D" id="3.40.50.1980">
    <property type="entry name" value="Nitrogenase molybdenum iron protein domain"/>
    <property type="match status" value="2"/>
</dbReference>
<dbReference type="Proteomes" id="UP000437131">
    <property type="component" value="Unassembled WGS sequence"/>
</dbReference>
<proteinExistence type="inferred from homology"/>
<evidence type="ECO:0000256" key="2">
    <source>
        <dbReference type="ARBA" id="ARBA00008814"/>
    </source>
</evidence>
<evidence type="ECO:0000259" key="6">
    <source>
        <dbReference type="PROSITE" id="PS50983"/>
    </source>
</evidence>
<dbReference type="AlphaFoldDB" id="A0A844GQC6"/>
<feature type="domain" description="Fe/B12 periplasmic-binding" evidence="6">
    <location>
        <begin position="63"/>
        <end position="323"/>
    </location>
</feature>
<dbReference type="Pfam" id="PF01497">
    <property type="entry name" value="Peripla_BP_2"/>
    <property type="match status" value="1"/>
</dbReference>
<evidence type="ECO:0000313" key="7">
    <source>
        <dbReference type="EMBL" id="MTF38687.1"/>
    </source>
</evidence>
<name>A0A844GQC6_9CHRO</name>
<dbReference type="PROSITE" id="PS51257">
    <property type="entry name" value="PROKAR_LIPOPROTEIN"/>
    <property type="match status" value="1"/>
</dbReference>
<protein>
    <submittedName>
        <fullName evidence="7">ABC transporter substrate-binding protein</fullName>
    </submittedName>
</protein>
<dbReference type="PANTHER" id="PTHR30532">
    <property type="entry name" value="IRON III DICITRATE-BINDING PERIPLASMIC PROTEIN"/>
    <property type="match status" value="1"/>
</dbReference>
<dbReference type="GO" id="GO:0030288">
    <property type="term" value="C:outer membrane-bounded periplasmic space"/>
    <property type="evidence" value="ECO:0007669"/>
    <property type="project" value="TreeGrafter"/>
</dbReference>
<keyword evidence="4 5" id="KW-0732">Signal</keyword>
<comment type="similarity">
    <text evidence="2">Belongs to the bacterial solute-binding protein 8 family.</text>
</comment>
<comment type="subcellular location">
    <subcellularLocation>
        <location evidence="1">Cell envelope</location>
    </subcellularLocation>
</comment>
<dbReference type="GO" id="GO:1901678">
    <property type="term" value="P:iron coordination entity transport"/>
    <property type="evidence" value="ECO:0007669"/>
    <property type="project" value="UniProtKB-ARBA"/>
</dbReference>
<evidence type="ECO:0000256" key="5">
    <source>
        <dbReference type="SAM" id="SignalP"/>
    </source>
</evidence>
<dbReference type="InterPro" id="IPR002491">
    <property type="entry name" value="ABC_transptr_periplasmic_BD"/>
</dbReference>
<evidence type="ECO:0000313" key="8">
    <source>
        <dbReference type="Proteomes" id="UP000437131"/>
    </source>
</evidence>
<reference evidence="7 8" key="1">
    <citation type="submission" date="2019-11" db="EMBL/GenBank/DDBJ databases">
        <title>Isolation of a new High Light Tolerant Cyanobacteria.</title>
        <authorList>
            <person name="Dobson Z."/>
            <person name="Vaughn N."/>
            <person name="Vaughn M."/>
            <person name="Fromme P."/>
            <person name="Mazor Y."/>
        </authorList>
    </citation>
    <scope>NUCLEOTIDE SEQUENCE [LARGE SCALE GENOMIC DNA]</scope>
    <source>
        <strain evidence="7 8">0216</strain>
    </source>
</reference>
<accession>A0A844GQC6</accession>
<comment type="caution">
    <text evidence="7">The sequence shown here is derived from an EMBL/GenBank/DDBJ whole genome shotgun (WGS) entry which is preliminary data.</text>
</comment>
<evidence type="ECO:0000256" key="3">
    <source>
        <dbReference type="ARBA" id="ARBA00022448"/>
    </source>
</evidence>
<evidence type="ECO:0000256" key="1">
    <source>
        <dbReference type="ARBA" id="ARBA00004196"/>
    </source>
</evidence>
<dbReference type="SUPFAM" id="SSF53807">
    <property type="entry name" value="Helical backbone' metal receptor"/>
    <property type="match status" value="1"/>
</dbReference>
<dbReference type="InterPro" id="IPR051313">
    <property type="entry name" value="Bact_iron-sidero_bind"/>
</dbReference>
<organism evidence="7 8">
    <name type="scientific">Cyanobacterium aponinum 0216</name>
    <dbReference type="NCBI Taxonomy" id="2676140"/>
    <lineage>
        <taxon>Bacteria</taxon>
        <taxon>Bacillati</taxon>
        <taxon>Cyanobacteriota</taxon>
        <taxon>Cyanophyceae</taxon>
        <taxon>Oscillatoriophycideae</taxon>
        <taxon>Chroococcales</taxon>
        <taxon>Geminocystaceae</taxon>
        <taxon>Cyanobacterium</taxon>
    </lineage>
</organism>
<dbReference type="EMBL" id="WMIA01000006">
    <property type="protein sequence ID" value="MTF38687.1"/>
    <property type="molecule type" value="Genomic_DNA"/>
</dbReference>
<feature type="signal peptide" evidence="5">
    <location>
        <begin position="1"/>
        <end position="22"/>
    </location>
</feature>
<gene>
    <name evidence="7" type="ORF">GGC33_07080</name>
</gene>
<sequence>MKYLFFYLTIIFFSLTFTGCNYSPTEDLTVTMSSEKTSVNQDEKMRSISHSMGVTQVVENPQRVIILTNEGTDILLALGVKPIGAVKSWQGDPFYDYIENKMTDVMVIGDEFKPNLELIVSLKPDLIIGSKVRQEQLYPQLSAIAPTVFSETIGVTWKDNLKLYAQAVNKEAEAEKLLQEWGQKVATFKEKLGDNPPTVSLVRFIAGNTRLYYEQSFPGQIVAELGLKRPPAQQKNDFADEIAIENIPLLDADYLFYFTDSSQGEKGKASEEKWLNHPLWQNLEVVKNGQIYQVSDAHWTSSSGILAAHKILDDLDNFIFKKME</sequence>
<dbReference type="RefSeq" id="WP_155083567.1">
    <property type="nucleotide sequence ID" value="NZ_WMIA01000006.1"/>
</dbReference>
<keyword evidence="3" id="KW-0813">Transport</keyword>